<dbReference type="Pfam" id="PF11796">
    <property type="entry name" value="DUF3323"/>
    <property type="match status" value="1"/>
</dbReference>
<dbReference type="InterPro" id="IPR013495">
    <property type="entry name" value="CHP02679"/>
</dbReference>
<name>A0ABS1THF9_9BACI</name>
<dbReference type="Proteomes" id="UP000623967">
    <property type="component" value="Unassembled WGS sequence"/>
</dbReference>
<evidence type="ECO:0000259" key="1">
    <source>
        <dbReference type="Pfam" id="PF09664"/>
    </source>
</evidence>
<dbReference type="InterPro" id="IPR024465">
    <property type="entry name" value="DUF2399"/>
</dbReference>
<comment type="caution">
    <text evidence="3">The sequence shown here is derived from an EMBL/GenBank/DDBJ whole genome shotgun (WGS) entry which is preliminary data.</text>
</comment>
<proteinExistence type="predicted"/>
<protein>
    <submittedName>
        <fullName evidence="3">TIGR02679 family protein</fullName>
    </submittedName>
</protein>
<dbReference type="Pfam" id="PF09664">
    <property type="entry name" value="DUF2399"/>
    <property type="match status" value="1"/>
</dbReference>
<sequence>MNDKVQIFREEPGFLRLFTLFKEKYRSLGRVGGSVSIVDFSYDEVESIAGFLGQPVEDVIDKGKVSLLSFEKELAQTGFADYSLIELLEAVLGESILTKSEESRLEEDKEKSFFQELKTAYPEGSWWWDWIESKPADSRWIWSLYKQDAAELRKSLSIVFQAFQALPCKDHKFERLPVFAQRTTGNPHFFDNNQVPGKLLVHCLHVNQQLKELRETGMPKTTEELNELLSIYGLMRDDLWSFVTFRGLLAEGESGLHPVWQASVRTGSVLNVPFKELLKINKIWPANGNKVWVLENSSVCSTIVDEVPDAPVICTHGQFRTASWIVLDLLVESGCQLYYSGDLDPEGISMAQRLKDRYPHHVTYWRMDAESYMKTISDEDITSRIAKLDTVTSPELSEVAAAIRLHQKAGYQEGILAELINDIKEEFAKG</sequence>
<dbReference type="EMBL" id="JAESWB010000005">
    <property type="protein sequence ID" value="MBL4950750.1"/>
    <property type="molecule type" value="Genomic_DNA"/>
</dbReference>
<accession>A0ABS1THF9</accession>
<dbReference type="NCBIfam" id="TIGR02679">
    <property type="entry name" value="TIGR02679 family protein"/>
    <property type="match status" value="1"/>
</dbReference>
<evidence type="ECO:0000259" key="2">
    <source>
        <dbReference type="Pfam" id="PF11796"/>
    </source>
</evidence>
<keyword evidence="4" id="KW-1185">Reference proteome</keyword>
<gene>
    <name evidence="3" type="ORF">JK635_00635</name>
</gene>
<feature type="domain" description="DUF2399" evidence="1">
    <location>
        <begin position="272"/>
        <end position="423"/>
    </location>
</feature>
<dbReference type="RefSeq" id="WP_202651399.1">
    <property type="nucleotide sequence ID" value="NZ_JAESWB010000005.1"/>
</dbReference>
<evidence type="ECO:0000313" key="3">
    <source>
        <dbReference type="EMBL" id="MBL4950750.1"/>
    </source>
</evidence>
<evidence type="ECO:0000313" key="4">
    <source>
        <dbReference type="Proteomes" id="UP000623967"/>
    </source>
</evidence>
<organism evidence="3 4">
    <name type="scientific">Neobacillus paridis</name>
    <dbReference type="NCBI Taxonomy" id="2803862"/>
    <lineage>
        <taxon>Bacteria</taxon>
        <taxon>Bacillati</taxon>
        <taxon>Bacillota</taxon>
        <taxon>Bacilli</taxon>
        <taxon>Bacillales</taxon>
        <taxon>Bacillaceae</taxon>
        <taxon>Neobacillus</taxon>
    </lineage>
</organism>
<reference evidence="3 4" key="1">
    <citation type="submission" date="2021-01" db="EMBL/GenBank/DDBJ databases">
        <title>Genome public.</title>
        <authorList>
            <person name="Liu C."/>
            <person name="Sun Q."/>
        </authorList>
    </citation>
    <scope>NUCLEOTIDE SEQUENCE [LARGE SCALE GENOMIC DNA]</scope>
    <source>
        <strain evidence="3 4">YIM B02564</strain>
    </source>
</reference>
<dbReference type="InterPro" id="IPR024466">
    <property type="entry name" value="CHP02679_N"/>
</dbReference>
<feature type="domain" description="Conserved hypothetical protein CHP02679 N terminus" evidence="2">
    <location>
        <begin position="32"/>
        <end position="249"/>
    </location>
</feature>